<evidence type="ECO:0000313" key="10">
    <source>
        <dbReference type="EMBL" id="MFC3182770.1"/>
    </source>
</evidence>
<evidence type="ECO:0000313" key="11">
    <source>
        <dbReference type="Proteomes" id="UP001595547"/>
    </source>
</evidence>
<organism evidence="10 11">
    <name type="scientific">Cypionkella sinensis</name>
    <dbReference type="NCBI Taxonomy" id="1756043"/>
    <lineage>
        <taxon>Bacteria</taxon>
        <taxon>Pseudomonadati</taxon>
        <taxon>Pseudomonadota</taxon>
        <taxon>Alphaproteobacteria</taxon>
        <taxon>Rhodobacterales</taxon>
        <taxon>Paracoccaceae</taxon>
        <taxon>Cypionkella</taxon>
    </lineage>
</organism>
<evidence type="ECO:0000259" key="9">
    <source>
        <dbReference type="Pfam" id="PF04413"/>
    </source>
</evidence>
<evidence type="ECO:0000256" key="8">
    <source>
        <dbReference type="RuleBase" id="RU365103"/>
    </source>
</evidence>
<comment type="similarity">
    <text evidence="8">Belongs to the glycosyltransferase group 1 family.</text>
</comment>
<evidence type="ECO:0000256" key="3">
    <source>
        <dbReference type="ARBA" id="ARBA00012621"/>
    </source>
</evidence>
<evidence type="ECO:0000256" key="2">
    <source>
        <dbReference type="ARBA" id="ARBA00004713"/>
    </source>
</evidence>
<evidence type="ECO:0000256" key="5">
    <source>
        <dbReference type="ARBA" id="ARBA00022679"/>
    </source>
</evidence>
<proteinExistence type="inferred from homology"/>
<dbReference type="Gene3D" id="3.40.50.11720">
    <property type="entry name" value="3-Deoxy-D-manno-octulosonic-acid transferase, N-terminal domain"/>
    <property type="match status" value="1"/>
</dbReference>
<dbReference type="InterPro" id="IPR038107">
    <property type="entry name" value="Glycos_transf_N_sf"/>
</dbReference>
<accession>A0ABV7J266</accession>
<gene>
    <name evidence="10" type="ORF">ACFOGH_17360</name>
</gene>
<dbReference type="GO" id="GO:0016740">
    <property type="term" value="F:transferase activity"/>
    <property type="evidence" value="ECO:0007669"/>
    <property type="project" value="UniProtKB-KW"/>
</dbReference>
<dbReference type="EC" id="2.4.99.12" evidence="3 8"/>
<dbReference type="RefSeq" id="WP_380074427.1">
    <property type="nucleotide sequence ID" value="NZ_JBHRTO010000002.1"/>
</dbReference>
<keyword evidence="8" id="KW-0472">Membrane</keyword>
<dbReference type="PANTHER" id="PTHR42755">
    <property type="entry name" value="3-DEOXY-MANNO-OCTULOSONATE CYTIDYLYLTRANSFERASE"/>
    <property type="match status" value="1"/>
</dbReference>
<keyword evidence="8" id="KW-1003">Cell membrane</keyword>
<evidence type="ECO:0000256" key="1">
    <source>
        <dbReference type="ARBA" id="ARBA00003394"/>
    </source>
</evidence>
<dbReference type="PANTHER" id="PTHR42755:SF1">
    <property type="entry name" value="3-DEOXY-D-MANNO-OCTULOSONIC ACID TRANSFERASE, MITOCHONDRIAL-RELATED"/>
    <property type="match status" value="1"/>
</dbReference>
<name>A0ABV7J266_9RHOB</name>
<comment type="subcellular location">
    <subcellularLocation>
        <location evidence="8">Cell membrane</location>
    </subcellularLocation>
</comment>
<feature type="domain" description="3-deoxy-D-manno-octulosonic-acid transferase N-terminal" evidence="9">
    <location>
        <begin position="27"/>
        <end position="178"/>
    </location>
</feature>
<keyword evidence="11" id="KW-1185">Reference proteome</keyword>
<keyword evidence="5 8" id="KW-0808">Transferase</keyword>
<reference evidence="11" key="1">
    <citation type="journal article" date="2019" name="Int. J. Syst. Evol. Microbiol.">
        <title>The Global Catalogue of Microorganisms (GCM) 10K type strain sequencing project: providing services to taxonomists for standard genome sequencing and annotation.</title>
        <authorList>
            <consortium name="The Broad Institute Genomics Platform"/>
            <consortium name="The Broad Institute Genome Sequencing Center for Infectious Disease"/>
            <person name="Wu L."/>
            <person name="Ma J."/>
        </authorList>
    </citation>
    <scope>NUCLEOTIDE SEQUENCE [LARGE SCALE GENOMIC DNA]</scope>
    <source>
        <strain evidence="11">KCTC 52039</strain>
    </source>
</reference>
<dbReference type="Gene3D" id="3.40.50.2000">
    <property type="entry name" value="Glycogen Phosphorylase B"/>
    <property type="match status" value="1"/>
</dbReference>
<comment type="catalytic activity">
    <reaction evidence="7 8">
        <text>lipid IVA (E. coli) + CMP-3-deoxy-beta-D-manno-octulosonate = alpha-Kdo-(2-&gt;6)-lipid IVA (E. coli) + CMP + H(+)</text>
        <dbReference type="Rhea" id="RHEA:28066"/>
        <dbReference type="ChEBI" id="CHEBI:15378"/>
        <dbReference type="ChEBI" id="CHEBI:58603"/>
        <dbReference type="ChEBI" id="CHEBI:60364"/>
        <dbReference type="ChEBI" id="CHEBI:60377"/>
        <dbReference type="ChEBI" id="CHEBI:85987"/>
        <dbReference type="EC" id="2.4.99.12"/>
    </reaction>
</comment>
<dbReference type="InterPro" id="IPR039901">
    <property type="entry name" value="Kdotransferase"/>
</dbReference>
<comment type="pathway">
    <text evidence="2 8">Bacterial outer membrane biogenesis; LPS core biosynthesis.</text>
</comment>
<comment type="function">
    <text evidence="1 8">Involved in lipopolysaccharide (LPS) biosynthesis. Catalyzes the transfer of 3-deoxy-D-manno-octulosonate (Kdo) residue(s) from CMP-Kdo to lipid IV(A), the tetraacyldisaccharide-1,4'-bisphosphate precursor of lipid A.</text>
</comment>
<comment type="caution">
    <text evidence="10">The sequence shown here is derived from an EMBL/GenBank/DDBJ whole genome shotgun (WGS) entry which is preliminary data.</text>
</comment>
<protein>
    <recommendedName>
        <fullName evidence="4 8">3-deoxy-D-manno-octulosonic acid transferase</fullName>
        <shortName evidence="8">Kdo transferase</shortName>
        <ecNumber evidence="3 8">2.4.99.12</ecNumber>
    </recommendedName>
    <alternativeName>
        <fullName evidence="6 8">Lipid IV(A) 3-deoxy-D-manno-octulosonic acid transferase</fullName>
    </alternativeName>
</protein>
<dbReference type="EMBL" id="JBHRTO010000002">
    <property type="protein sequence ID" value="MFC3182770.1"/>
    <property type="molecule type" value="Genomic_DNA"/>
</dbReference>
<dbReference type="Proteomes" id="UP001595547">
    <property type="component" value="Unassembled WGS sequence"/>
</dbReference>
<dbReference type="Pfam" id="PF04413">
    <property type="entry name" value="Glycos_transf_N"/>
    <property type="match status" value="1"/>
</dbReference>
<dbReference type="InterPro" id="IPR007507">
    <property type="entry name" value="Glycos_transf_N"/>
</dbReference>
<evidence type="ECO:0000256" key="4">
    <source>
        <dbReference type="ARBA" id="ARBA00019077"/>
    </source>
</evidence>
<keyword evidence="8" id="KW-0448">Lipopolysaccharide biosynthesis</keyword>
<sequence length="396" mass="41772">MALSLGRTLYNLTGRRASGIEAARPARPAGDLIWLHAAELGCARGLRQLALRLVEELGVTVLLTCPDAVPLTADMLHQPPPPDTPAEARAFLAHWAPALAIIAEGEVRPALMLEAAERRLPMIMVDARAPFLLKAREGWYPGLMRQALQSVRQVLAVDEAAARAFRRAGAPEVAVSGRMEEPSAALSYHEPERAALAALMATRPVWLAVDVPAAEEAAVIAAHRSALRLAHRLLLILVPQDPARGAELAAAIEAAEGWTVAQRGLDQEPDAETEVYIADSAVEYGLWYRLAPVSYLGGSLLGEGCARNPMEPAALGSAIIYGPRPGGYGSVFGRLGAAQAARAVGSAGDLGDALSDLLAPDRAARLAQAAWTLASDGVEVTDRVVDFARGVLDGES</sequence>
<evidence type="ECO:0000256" key="6">
    <source>
        <dbReference type="ARBA" id="ARBA00031445"/>
    </source>
</evidence>
<evidence type="ECO:0000256" key="7">
    <source>
        <dbReference type="ARBA" id="ARBA00049183"/>
    </source>
</evidence>